<evidence type="ECO:0000313" key="3">
    <source>
        <dbReference type="Proteomes" id="UP000243579"/>
    </source>
</evidence>
<dbReference type="InterPro" id="IPR029071">
    <property type="entry name" value="Ubiquitin-like_domsf"/>
</dbReference>
<proteinExistence type="predicted"/>
<dbReference type="CDD" id="cd01763">
    <property type="entry name" value="Ubl_SUMO_like"/>
    <property type="match status" value="3"/>
</dbReference>
<feature type="domain" description="Ubiquitin-like" evidence="1">
    <location>
        <begin position="301"/>
        <end position="373"/>
    </location>
</feature>
<sequence length="373" mass="40714">MADSDEELYVPTFEKRRVFVSLDSDSESDEDTREMTPVKRRRVVVTSQEAATAPLPVPATAAPVIVSLSSDSDDSADENDFEIQLKLANDPVLQQTQAILRKIQPVAAVVSTTDLSGDDTTITLGVSWTDATGAAQTEHIRMPGAATFETLMSKFCEQHALQPAGVRFVCDGVSVQLDDTPDRYDLEDADIVHAIVDFAKAAPPTATPTAATAKPPADAIRVRVRRTGGKTEIFRISKSMKVEKLLISFCNVHKLAQSAVTLKLFGEPLRLDETIEHYHLDSEDVVEAACDEGFEEESSSVPVTLRFLPGNESETYRIEPTALVETLVAKVCAKRRVDASSVKFKIDGDLMQPGQPFTTYDIEGDELIDVLIA</sequence>
<evidence type="ECO:0000259" key="1">
    <source>
        <dbReference type="PROSITE" id="PS50053"/>
    </source>
</evidence>
<name>A0A1V9YGB0_ACHHY</name>
<gene>
    <name evidence="2" type="ORF">ACHHYP_12831</name>
</gene>
<dbReference type="SMART" id="SM00213">
    <property type="entry name" value="UBQ"/>
    <property type="match status" value="3"/>
</dbReference>
<dbReference type="InterPro" id="IPR022617">
    <property type="entry name" value="Rad60/SUMO-like_dom"/>
</dbReference>
<dbReference type="Proteomes" id="UP000243579">
    <property type="component" value="Unassembled WGS sequence"/>
</dbReference>
<organism evidence="2 3">
    <name type="scientific">Achlya hypogyna</name>
    <name type="common">Oomycete</name>
    <name type="synonym">Protoachlya hypogyna</name>
    <dbReference type="NCBI Taxonomy" id="1202772"/>
    <lineage>
        <taxon>Eukaryota</taxon>
        <taxon>Sar</taxon>
        <taxon>Stramenopiles</taxon>
        <taxon>Oomycota</taxon>
        <taxon>Saprolegniomycetes</taxon>
        <taxon>Saprolegniales</taxon>
        <taxon>Achlyaceae</taxon>
        <taxon>Achlya</taxon>
    </lineage>
</organism>
<protein>
    <recommendedName>
        <fullName evidence="1">Ubiquitin-like domain-containing protein</fullName>
    </recommendedName>
</protein>
<keyword evidence="3" id="KW-1185">Reference proteome</keyword>
<dbReference type="PANTHER" id="PTHR10562">
    <property type="entry name" value="SMALL UBIQUITIN-RELATED MODIFIER"/>
    <property type="match status" value="1"/>
</dbReference>
<dbReference type="AlphaFoldDB" id="A0A1V9YGB0"/>
<dbReference type="PROSITE" id="PS50053">
    <property type="entry name" value="UBIQUITIN_2"/>
    <property type="match status" value="1"/>
</dbReference>
<dbReference type="Gene3D" id="3.10.20.90">
    <property type="entry name" value="Phosphatidylinositol 3-kinase Catalytic Subunit, Chain A, domain 1"/>
    <property type="match status" value="3"/>
</dbReference>
<dbReference type="SUPFAM" id="SSF54236">
    <property type="entry name" value="Ubiquitin-like"/>
    <property type="match status" value="3"/>
</dbReference>
<evidence type="ECO:0000313" key="2">
    <source>
        <dbReference type="EMBL" id="OQR84775.1"/>
    </source>
</evidence>
<comment type="caution">
    <text evidence="2">The sequence shown here is derived from an EMBL/GenBank/DDBJ whole genome shotgun (WGS) entry which is preliminary data.</text>
</comment>
<dbReference type="Pfam" id="PF11976">
    <property type="entry name" value="Rad60-SLD"/>
    <property type="match status" value="3"/>
</dbReference>
<reference evidence="2 3" key="1">
    <citation type="journal article" date="2014" name="Genome Biol. Evol.">
        <title>The secreted proteins of Achlya hypogyna and Thraustotheca clavata identify the ancestral oomycete secretome and reveal gene acquisitions by horizontal gene transfer.</title>
        <authorList>
            <person name="Misner I."/>
            <person name="Blouin N."/>
            <person name="Leonard G."/>
            <person name="Richards T.A."/>
            <person name="Lane C.E."/>
        </authorList>
    </citation>
    <scope>NUCLEOTIDE SEQUENCE [LARGE SCALE GENOMIC DNA]</scope>
    <source>
        <strain evidence="2 3">ATCC 48635</strain>
    </source>
</reference>
<dbReference type="OrthoDB" id="442921at2759"/>
<dbReference type="EMBL" id="JNBR01001835">
    <property type="protein sequence ID" value="OQR84775.1"/>
    <property type="molecule type" value="Genomic_DNA"/>
</dbReference>
<accession>A0A1V9YGB0</accession>
<dbReference type="InterPro" id="IPR000626">
    <property type="entry name" value="Ubiquitin-like_dom"/>
</dbReference>